<protein>
    <recommendedName>
        <fullName evidence="2">Amine oxidase domain-containing protein</fullName>
    </recommendedName>
</protein>
<dbReference type="GO" id="GO:0050660">
    <property type="term" value="F:flavin adenine dinucleotide binding"/>
    <property type="evidence" value="ECO:0007669"/>
    <property type="project" value="TreeGrafter"/>
</dbReference>
<feature type="domain" description="Amine oxidase" evidence="2">
    <location>
        <begin position="27"/>
        <end position="499"/>
    </location>
</feature>
<evidence type="ECO:0000313" key="3">
    <source>
        <dbReference type="EMBL" id="CAF9936096.1"/>
    </source>
</evidence>
<gene>
    <name evidence="3" type="ORF">HETSPECPRED_010011</name>
</gene>
<comment type="caution">
    <text evidence="3">The sequence shown here is derived from an EMBL/GenBank/DDBJ whole genome shotgun (WGS) entry which is preliminary data.</text>
</comment>
<organism evidence="3 4">
    <name type="scientific">Heterodermia speciosa</name>
    <dbReference type="NCBI Taxonomy" id="116794"/>
    <lineage>
        <taxon>Eukaryota</taxon>
        <taxon>Fungi</taxon>
        <taxon>Dikarya</taxon>
        <taxon>Ascomycota</taxon>
        <taxon>Pezizomycotina</taxon>
        <taxon>Lecanoromycetes</taxon>
        <taxon>OSLEUM clade</taxon>
        <taxon>Lecanoromycetidae</taxon>
        <taxon>Caliciales</taxon>
        <taxon>Physciaceae</taxon>
        <taxon>Heterodermia</taxon>
    </lineage>
</organism>
<name>A0A8H3GAM6_9LECA</name>
<feature type="compositionally biased region" description="Polar residues" evidence="1">
    <location>
        <begin position="504"/>
        <end position="523"/>
    </location>
</feature>
<evidence type="ECO:0000259" key="2">
    <source>
        <dbReference type="Pfam" id="PF01593"/>
    </source>
</evidence>
<accession>A0A8H3GAM6</accession>
<dbReference type="InterPro" id="IPR002937">
    <property type="entry name" value="Amino_oxidase"/>
</dbReference>
<dbReference type="SUPFAM" id="SSF54373">
    <property type="entry name" value="FAD-linked reductases, C-terminal domain"/>
    <property type="match status" value="1"/>
</dbReference>
<proteinExistence type="predicted"/>
<dbReference type="Gene3D" id="3.90.660.10">
    <property type="match status" value="1"/>
</dbReference>
<sequence length="523" mass="57682">MRIQEIPCVGSNIHCPLRKVCIVGAGISGLRAAELLIAAAGFKVTILEARDRVGGRIHQNSRFGPQLDLGASWIHGTQGNPIVHLAEKAKSRTIACGAVDSICDSSGAWLGSSSARRLYEEVWEILEMAMDKSRKETASLPDSAKMMDWFRREVTRRRPQAKQPDVYESLMMQVVEMWGAFMGSECETQSLKNLWLDAGLEGDNLFMASTFKDIVAGISFLLADKVALRLGCEVTGIANRSIGGVDVETADGFRGVFDDVVVTAPLGWLKRNGKVFSPPLASTVSKAISSLGYGNLDKVFIKFPEPFWTAEVSKTNSCHECTAEENRNIAFPIESLFLCPDYVADTNPSKWRQEIISFSGLPEPFSQPVIMFFAYGQWGRHITGLVRGMAQDSDEYYRILDDNFRPYYSKLPHYDPGIHKCKPLEFLSTDWQGDKFAGFGSFTNLPIGSGDGSLHFEALREGMGESRGIWFAGEHTSPPGGLGTVTGAYWSGEEVAKKIVGQHQLRTSQQESTVKQPFVNHQA</sequence>
<dbReference type="AlphaFoldDB" id="A0A8H3GAM6"/>
<dbReference type="InterPro" id="IPR050281">
    <property type="entry name" value="Flavin_monoamine_oxidase"/>
</dbReference>
<dbReference type="GO" id="GO:0006338">
    <property type="term" value="P:chromatin remodeling"/>
    <property type="evidence" value="ECO:0007669"/>
    <property type="project" value="TreeGrafter"/>
</dbReference>
<dbReference type="Gene3D" id="3.50.50.60">
    <property type="entry name" value="FAD/NAD(P)-binding domain"/>
    <property type="match status" value="1"/>
</dbReference>
<reference evidence="3" key="1">
    <citation type="submission" date="2021-03" db="EMBL/GenBank/DDBJ databases">
        <authorList>
            <person name="Tagirdzhanova G."/>
        </authorList>
    </citation>
    <scope>NUCLEOTIDE SEQUENCE</scope>
</reference>
<evidence type="ECO:0000256" key="1">
    <source>
        <dbReference type="SAM" id="MobiDB-lite"/>
    </source>
</evidence>
<dbReference type="Proteomes" id="UP000664521">
    <property type="component" value="Unassembled WGS sequence"/>
</dbReference>
<dbReference type="InterPro" id="IPR036188">
    <property type="entry name" value="FAD/NAD-bd_sf"/>
</dbReference>
<dbReference type="PANTHER" id="PTHR10742:SF414">
    <property type="entry name" value="CONTAINING AMINE OXIDASE, PUTATIVE (AFU_ORTHOLOGUE AFUA_3G12150)-RELATED"/>
    <property type="match status" value="1"/>
</dbReference>
<dbReference type="EMBL" id="CAJPDS010000088">
    <property type="protein sequence ID" value="CAF9936096.1"/>
    <property type="molecule type" value="Genomic_DNA"/>
</dbReference>
<dbReference type="GO" id="GO:0016491">
    <property type="term" value="F:oxidoreductase activity"/>
    <property type="evidence" value="ECO:0007669"/>
    <property type="project" value="InterPro"/>
</dbReference>
<keyword evidence="4" id="KW-1185">Reference proteome</keyword>
<dbReference type="PANTHER" id="PTHR10742">
    <property type="entry name" value="FLAVIN MONOAMINE OXIDASE"/>
    <property type="match status" value="1"/>
</dbReference>
<dbReference type="GO" id="GO:0003682">
    <property type="term" value="F:chromatin binding"/>
    <property type="evidence" value="ECO:0007669"/>
    <property type="project" value="TreeGrafter"/>
</dbReference>
<dbReference type="SUPFAM" id="SSF51905">
    <property type="entry name" value="FAD/NAD(P)-binding domain"/>
    <property type="match status" value="1"/>
</dbReference>
<dbReference type="Pfam" id="PF01593">
    <property type="entry name" value="Amino_oxidase"/>
    <property type="match status" value="1"/>
</dbReference>
<evidence type="ECO:0000313" key="4">
    <source>
        <dbReference type="Proteomes" id="UP000664521"/>
    </source>
</evidence>
<feature type="region of interest" description="Disordered" evidence="1">
    <location>
        <begin position="503"/>
        <end position="523"/>
    </location>
</feature>
<dbReference type="OrthoDB" id="5046242at2759"/>